<organism evidence="1 2">
    <name type="scientific">Mycolicibacterium agri</name>
    <name type="common">Mycobacterium agri</name>
    <dbReference type="NCBI Taxonomy" id="36811"/>
    <lineage>
        <taxon>Bacteria</taxon>
        <taxon>Bacillati</taxon>
        <taxon>Actinomycetota</taxon>
        <taxon>Actinomycetes</taxon>
        <taxon>Mycobacteriales</taxon>
        <taxon>Mycobacteriaceae</taxon>
        <taxon>Mycolicibacterium</taxon>
    </lineage>
</organism>
<dbReference type="AlphaFoldDB" id="A0A7I9W8P6"/>
<comment type="caution">
    <text evidence="1">The sequence shown here is derived from an EMBL/GenBank/DDBJ whole genome shotgun (WGS) entry which is preliminary data.</text>
</comment>
<dbReference type="EMBL" id="BLKS01000001">
    <property type="protein sequence ID" value="GFG53667.1"/>
    <property type="molecule type" value="Genomic_DNA"/>
</dbReference>
<proteinExistence type="predicted"/>
<gene>
    <name evidence="1" type="ORF">MAGR_51080</name>
</gene>
<accession>A0A7I9W8P6</accession>
<reference evidence="1 2" key="1">
    <citation type="journal article" date="2019" name="Emerg. Microbes Infect.">
        <title>Comprehensive subspecies identification of 175 nontuberculous mycobacteria species based on 7547 genomic profiles.</title>
        <authorList>
            <person name="Matsumoto Y."/>
            <person name="Kinjo T."/>
            <person name="Motooka D."/>
            <person name="Nabeya D."/>
            <person name="Jung N."/>
            <person name="Uechi K."/>
            <person name="Horii T."/>
            <person name="Iida T."/>
            <person name="Fujita J."/>
            <person name="Nakamura S."/>
        </authorList>
    </citation>
    <scope>NUCLEOTIDE SEQUENCE [LARGE SCALE GENOMIC DNA]</scope>
    <source>
        <strain evidence="1 2">JCM 6377</strain>
    </source>
</reference>
<protein>
    <submittedName>
        <fullName evidence="1">Uncharacterized protein</fullName>
    </submittedName>
</protein>
<sequence>MFADHPLDHMAQRRALRTVSFASFAAGRRASRVAGVGDGRYSHGVAAKNESAEQYGGTGCKAQC</sequence>
<evidence type="ECO:0000313" key="2">
    <source>
        <dbReference type="Proteomes" id="UP000465302"/>
    </source>
</evidence>
<name>A0A7I9W8P6_MYCAG</name>
<dbReference type="Proteomes" id="UP000465302">
    <property type="component" value="Unassembled WGS sequence"/>
</dbReference>
<evidence type="ECO:0000313" key="1">
    <source>
        <dbReference type="EMBL" id="GFG53667.1"/>
    </source>
</evidence>